<evidence type="ECO:0000313" key="2">
    <source>
        <dbReference type="EMBL" id="KAK8729883.1"/>
    </source>
</evidence>
<sequence>SLPANATFVLTPESVGAGVGVTPITGILYVDDPERLRSGNVTVTRGAATVTVVTITVEEPLSYPCMDQNVGEGVWCSSTAYQSTCEAMCGLATMGTCSWRPMEVKSGQIQSRIYATCSPDLTTCPNAICDELERLHPGICPQDCIDASWKQGQIMTISDG</sequence>
<dbReference type="Proteomes" id="UP001445076">
    <property type="component" value="Unassembled WGS sequence"/>
</dbReference>
<keyword evidence="3" id="KW-1185">Reference proteome</keyword>
<proteinExistence type="predicted"/>
<dbReference type="AlphaFoldDB" id="A0AAW0WCP5"/>
<protein>
    <recommendedName>
        <fullName evidence="1">RET cysteine rich domain-containing protein</fullName>
    </recommendedName>
</protein>
<dbReference type="EMBL" id="JARKIK010000066">
    <property type="protein sequence ID" value="KAK8729883.1"/>
    <property type="molecule type" value="Genomic_DNA"/>
</dbReference>
<feature type="non-terminal residue" evidence="2">
    <location>
        <position position="160"/>
    </location>
</feature>
<feature type="non-terminal residue" evidence="2">
    <location>
        <position position="1"/>
    </location>
</feature>
<name>A0AAW0WCP5_CHEQU</name>
<accession>A0AAW0WCP5</accession>
<feature type="domain" description="RET cysteine rich" evidence="1">
    <location>
        <begin position="76"/>
        <end position="152"/>
    </location>
</feature>
<gene>
    <name evidence="2" type="ORF">OTU49_008366</name>
</gene>
<dbReference type="InterPro" id="IPR055162">
    <property type="entry name" value="RET_CRD"/>
</dbReference>
<evidence type="ECO:0000259" key="1">
    <source>
        <dbReference type="Pfam" id="PF22540"/>
    </source>
</evidence>
<organism evidence="2 3">
    <name type="scientific">Cherax quadricarinatus</name>
    <name type="common">Australian red claw crayfish</name>
    <dbReference type="NCBI Taxonomy" id="27406"/>
    <lineage>
        <taxon>Eukaryota</taxon>
        <taxon>Metazoa</taxon>
        <taxon>Ecdysozoa</taxon>
        <taxon>Arthropoda</taxon>
        <taxon>Crustacea</taxon>
        <taxon>Multicrustacea</taxon>
        <taxon>Malacostraca</taxon>
        <taxon>Eumalacostraca</taxon>
        <taxon>Eucarida</taxon>
        <taxon>Decapoda</taxon>
        <taxon>Pleocyemata</taxon>
        <taxon>Astacidea</taxon>
        <taxon>Parastacoidea</taxon>
        <taxon>Parastacidae</taxon>
        <taxon>Cherax</taxon>
    </lineage>
</organism>
<evidence type="ECO:0000313" key="3">
    <source>
        <dbReference type="Proteomes" id="UP001445076"/>
    </source>
</evidence>
<comment type="caution">
    <text evidence="2">The sequence shown here is derived from an EMBL/GenBank/DDBJ whole genome shotgun (WGS) entry which is preliminary data.</text>
</comment>
<reference evidence="2 3" key="1">
    <citation type="journal article" date="2024" name="BMC Genomics">
        <title>Genome assembly of redclaw crayfish (Cherax quadricarinatus) provides insights into its immune adaptation and hypoxia tolerance.</title>
        <authorList>
            <person name="Liu Z."/>
            <person name="Zheng J."/>
            <person name="Li H."/>
            <person name="Fang K."/>
            <person name="Wang S."/>
            <person name="He J."/>
            <person name="Zhou D."/>
            <person name="Weng S."/>
            <person name="Chi M."/>
            <person name="Gu Z."/>
            <person name="He J."/>
            <person name="Li F."/>
            <person name="Wang M."/>
        </authorList>
    </citation>
    <scope>NUCLEOTIDE SEQUENCE [LARGE SCALE GENOMIC DNA]</scope>
    <source>
        <strain evidence="2">ZL_2023a</strain>
    </source>
</reference>
<dbReference type="Pfam" id="PF22540">
    <property type="entry name" value="RET_CRD"/>
    <property type="match status" value="1"/>
</dbReference>